<dbReference type="InterPro" id="IPR050155">
    <property type="entry name" value="HAD-like_hydrolase_sf"/>
</dbReference>
<dbReference type="EMBL" id="AP019377">
    <property type="protein sequence ID" value="BBH94466.1"/>
    <property type="molecule type" value="Genomic_DNA"/>
</dbReference>
<accession>A0A455T3T1</accession>
<name>A0A455T3T1_9CHLR</name>
<dbReference type="GO" id="GO:0008967">
    <property type="term" value="F:phosphoglycolate phosphatase activity"/>
    <property type="evidence" value="ECO:0007669"/>
    <property type="project" value="TreeGrafter"/>
</dbReference>
<dbReference type="InterPro" id="IPR036412">
    <property type="entry name" value="HAD-like_sf"/>
</dbReference>
<dbReference type="GO" id="GO:0006281">
    <property type="term" value="P:DNA repair"/>
    <property type="evidence" value="ECO:0007669"/>
    <property type="project" value="TreeGrafter"/>
</dbReference>
<dbReference type="Gene3D" id="3.40.50.1000">
    <property type="entry name" value="HAD superfamily/HAD-like"/>
    <property type="match status" value="1"/>
</dbReference>
<proteinExistence type="predicted"/>
<dbReference type="PANTHER" id="PTHR43434">
    <property type="entry name" value="PHOSPHOGLYCOLATE PHOSPHATASE"/>
    <property type="match status" value="1"/>
</dbReference>
<dbReference type="AlphaFoldDB" id="A0A455T3T1"/>
<organism evidence="1">
    <name type="scientific">Thermogemmatispora argillosa</name>
    <dbReference type="NCBI Taxonomy" id="2045280"/>
    <lineage>
        <taxon>Bacteria</taxon>
        <taxon>Bacillati</taxon>
        <taxon>Chloroflexota</taxon>
        <taxon>Ktedonobacteria</taxon>
        <taxon>Thermogemmatisporales</taxon>
        <taxon>Thermogemmatisporaceae</taxon>
        <taxon>Thermogemmatispora</taxon>
    </lineage>
</organism>
<protein>
    <submittedName>
        <fullName evidence="1">Haloacid dehalogenase</fullName>
    </submittedName>
</protein>
<sequence length="320" mass="35911">MESILPWKRDGLRLPVPCDTLFFDVDGVLIKTSESFRATDIAVAEYIVGTLHGLDWGRAEGRPLLTLDDVKLFKQAGGFNDDWHMCYLLAGLYTAKLREWRGTPLAERSNREWMQLARAAMLEGHGGLDWVRSVIPASALPDYELVGELCHEFYWGAAEYRRRFGREPRYLPDWPGFVHRETLLLPPDLPMRLHDAGLRKLGLITGRIGPEVDSALERLAAHCGGPWWDVVISGDDCLKPDPRALRLAITAVEAAGGLYVGDTADDLDLVLNYRRTQAPGEPDFLAVMRVFPDEVDLYRERGADLIVREVAELLACLSSL</sequence>
<reference evidence="1" key="1">
    <citation type="submission" date="2018-12" db="EMBL/GenBank/DDBJ databases">
        <title>Novel natural products biosynthetic potential of the class Ktedonobacteria.</title>
        <authorList>
            <person name="Zheng Y."/>
            <person name="Saitou A."/>
            <person name="Wang C.M."/>
            <person name="Toyoda A."/>
            <person name="Minakuchi Y."/>
            <person name="Sekiguchi Y."/>
            <person name="Ueda K."/>
            <person name="Takano H."/>
            <person name="Sakai Y."/>
            <person name="Yokota A."/>
            <person name="Yabe S."/>
        </authorList>
    </citation>
    <scope>NUCLEOTIDE SEQUENCE</scope>
    <source>
        <strain evidence="1">A3-2</strain>
    </source>
</reference>
<dbReference type="PANTHER" id="PTHR43434:SF1">
    <property type="entry name" value="PHOSPHOGLYCOLATE PHOSPHATASE"/>
    <property type="match status" value="1"/>
</dbReference>
<dbReference type="Pfam" id="PF00702">
    <property type="entry name" value="Hydrolase"/>
    <property type="match status" value="1"/>
</dbReference>
<evidence type="ECO:0000313" key="1">
    <source>
        <dbReference type="EMBL" id="BBH94466.1"/>
    </source>
</evidence>
<dbReference type="InterPro" id="IPR023214">
    <property type="entry name" value="HAD_sf"/>
</dbReference>
<dbReference type="SUPFAM" id="SSF56784">
    <property type="entry name" value="HAD-like"/>
    <property type="match status" value="1"/>
</dbReference>
<gene>
    <name evidence="1" type="ORF">KTA_26650</name>
</gene>